<evidence type="ECO:0000256" key="6">
    <source>
        <dbReference type="PROSITE-ProRule" id="PRU10141"/>
    </source>
</evidence>
<keyword evidence="3 6" id="KW-0547">Nucleotide-binding</keyword>
<sequence>MENRDSFTRPPAPSYAHGTQTAKGVAVPTGGDTAATNLTSSSGLSSSLTLSPPHFLQQIHAAVKRQRPFGPMQSKLPRATRVLVSGGERANKIGANPSVSKDQERIVTQPQRGMLGPSMLPNVTPDQQKVDSTSKLGSSAPDELMLTAPSMLKSTTDTCAQRVGQQKNKANLLMDTEKSAFDALSSQITSCNALMGESFKKGQLDSVVNPQLTSQRDNFPANQGAQNDHQKNHQELQTVDIAADMDIEYDASNLSRRGIQEARNQNHGKHMIPFSAIGSSVTAMSLHSGPTVQSSQTPQVGGYTSPVQIPESAVESSKGALGHGAQKEHAGATGVGDWNPHNQQVQNLGNGATDKAVSSIGRLRSEGLPANDQSTSARDGGGSRPNKGEKERRKKNYDPNVFFKVNGKLYQKLGKIGSGGSSEVHKVISSDCIIYALKKIKLRGRDYPTAYGFCQEIEYLNKLKGRSNIIQMIDYEVTDKSLLLESTVSPRDGRIKDDHYIYMVLEYGEIDLANMVAQKWKERNNSTMKIDENWLRFYWQVTFLLSKID</sequence>
<feature type="region of interest" description="Disordered" evidence="7">
    <location>
        <begin position="287"/>
        <end position="349"/>
    </location>
</feature>
<dbReference type="InterPro" id="IPR017441">
    <property type="entry name" value="Protein_kinase_ATP_BS"/>
</dbReference>
<feature type="region of interest" description="Disordered" evidence="7">
    <location>
        <begin position="364"/>
        <end position="397"/>
    </location>
</feature>
<feature type="compositionally biased region" description="Polar residues" evidence="7">
    <location>
        <begin position="124"/>
        <end position="137"/>
    </location>
</feature>
<organism evidence="8">
    <name type="scientific">Zea mays</name>
    <name type="common">Maize</name>
    <dbReference type="NCBI Taxonomy" id="4577"/>
    <lineage>
        <taxon>Eukaryota</taxon>
        <taxon>Viridiplantae</taxon>
        <taxon>Streptophyta</taxon>
        <taxon>Embryophyta</taxon>
        <taxon>Tracheophyta</taxon>
        <taxon>Spermatophyta</taxon>
        <taxon>Magnoliopsida</taxon>
        <taxon>Liliopsida</taxon>
        <taxon>Poales</taxon>
        <taxon>Poaceae</taxon>
        <taxon>PACMAD clade</taxon>
        <taxon>Panicoideae</taxon>
        <taxon>Andropogonodae</taxon>
        <taxon>Andropogoneae</taxon>
        <taxon>Tripsacinae</taxon>
        <taxon>Zea</taxon>
    </lineage>
</organism>
<keyword evidence="1" id="KW-0723">Serine/threonine-protein kinase</keyword>
<dbReference type="EMBL" id="CM007647">
    <property type="protein sequence ID" value="ONM08374.1"/>
    <property type="molecule type" value="Genomic_DNA"/>
</dbReference>
<feature type="compositionally biased region" description="Polar residues" evidence="7">
    <location>
        <begin position="340"/>
        <end position="349"/>
    </location>
</feature>
<dbReference type="GO" id="GO:0004674">
    <property type="term" value="F:protein serine/threonine kinase activity"/>
    <property type="evidence" value="ECO:0007669"/>
    <property type="project" value="UniProtKB-KW"/>
</dbReference>
<proteinExistence type="predicted"/>
<dbReference type="GO" id="GO:0005524">
    <property type="term" value="F:ATP binding"/>
    <property type="evidence" value="ECO:0007669"/>
    <property type="project" value="UniProtKB-UniRule"/>
</dbReference>
<dbReference type="PANTHER" id="PTHR22974">
    <property type="entry name" value="MIXED LINEAGE PROTEIN KINASE"/>
    <property type="match status" value="1"/>
</dbReference>
<keyword evidence="2" id="KW-0808">Transferase</keyword>
<evidence type="ECO:0000256" key="3">
    <source>
        <dbReference type="ARBA" id="ARBA00022741"/>
    </source>
</evidence>
<dbReference type="AlphaFoldDB" id="A0A1D6L1H4"/>
<feature type="compositionally biased region" description="Polar residues" evidence="7">
    <location>
        <begin position="213"/>
        <end position="227"/>
    </location>
</feature>
<evidence type="ECO:0000256" key="2">
    <source>
        <dbReference type="ARBA" id="ARBA00022679"/>
    </source>
</evidence>
<evidence type="ECO:0000256" key="5">
    <source>
        <dbReference type="ARBA" id="ARBA00022840"/>
    </source>
</evidence>
<reference evidence="8" key="1">
    <citation type="submission" date="2015-12" db="EMBL/GenBank/DDBJ databases">
        <title>Update maize B73 reference genome by single molecule sequencing technologies.</title>
        <authorList>
            <consortium name="Maize Genome Sequencing Project"/>
            <person name="Ware D."/>
        </authorList>
    </citation>
    <scope>NUCLEOTIDE SEQUENCE [LARGE SCALE GENOMIC DNA]</scope>
    <source>
        <tissue evidence="8">Seedling</tissue>
    </source>
</reference>
<dbReference type="PROSITE" id="PS50011">
    <property type="entry name" value="PROTEIN_KINASE_DOM"/>
    <property type="match status" value="1"/>
</dbReference>
<dbReference type="PROSITE" id="PS00107">
    <property type="entry name" value="PROTEIN_KINASE_ATP"/>
    <property type="match status" value="1"/>
</dbReference>
<evidence type="ECO:0000256" key="4">
    <source>
        <dbReference type="ARBA" id="ARBA00022777"/>
    </source>
</evidence>
<feature type="compositionally biased region" description="Polar residues" evidence="7">
    <location>
        <begin position="287"/>
        <end position="299"/>
    </location>
</feature>
<dbReference type="Gene3D" id="3.30.200.20">
    <property type="entry name" value="Phosphorylase Kinase, domain 1"/>
    <property type="match status" value="1"/>
</dbReference>
<dbReference type="PANTHER" id="PTHR22974:SF21">
    <property type="entry name" value="DUAL SPECIFICITY PROTEIN KINASE TTK"/>
    <property type="match status" value="1"/>
</dbReference>
<keyword evidence="4 8" id="KW-0418">Kinase</keyword>
<feature type="region of interest" description="Disordered" evidence="7">
    <location>
        <begin position="1"/>
        <end position="46"/>
    </location>
</feature>
<evidence type="ECO:0000313" key="8">
    <source>
        <dbReference type="EMBL" id="ONM08374.1"/>
    </source>
</evidence>
<gene>
    <name evidence="8" type="ORF">ZEAMMB73_Zm00001d033668</name>
</gene>
<dbReference type="InterPro" id="IPR011009">
    <property type="entry name" value="Kinase-like_dom_sf"/>
</dbReference>
<evidence type="ECO:0000256" key="1">
    <source>
        <dbReference type="ARBA" id="ARBA00022527"/>
    </source>
</evidence>
<feature type="region of interest" description="Disordered" evidence="7">
    <location>
        <begin position="112"/>
        <end position="141"/>
    </location>
</feature>
<feature type="region of interest" description="Disordered" evidence="7">
    <location>
        <begin position="213"/>
        <end position="232"/>
    </location>
</feature>
<dbReference type="FunFam" id="3.30.200.20:FF:000131">
    <property type="entry name" value="Dual specificity protein kinase TTK"/>
    <property type="match status" value="1"/>
</dbReference>
<name>A0A1D6L1H4_MAIZE</name>
<feature type="binding site" evidence="6">
    <location>
        <position position="438"/>
    </location>
    <ligand>
        <name>ATP</name>
        <dbReference type="ChEBI" id="CHEBI:30616"/>
    </ligand>
</feature>
<dbReference type="ExpressionAtlas" id="A0A1D6L1H4">
    <property type="expression patterns" value="baseline and differential"/>
</dbReference>
<accession>A0A1D6L1H4</accession>
<dbReference type="InterPro" id="IPR000719">
    <property type="entry name" value="Prot_kinase_dom"/>
</dbReference>
<evidence type="ECO:0000256" key="7">
    <source>
        <dbReference type="SAM" id="MobiDB-lite"/>
    </source>
</evidence>
<dbReference type="SUPFAM" id="SSF56112">
    <property type="entry name" value="Protein kinase-like (PK-like)"/>
    <property type="match status" value="1"/>
</dbReference>
<keyword evidence="5 6" id="KW-0067">ATP-binding</keyword>
<protein>
    <submittedName>
        <fullName evidence="8">Serine/threonine-protein kinase mph1</fullName>
    </submittedName>
</protein>
<dbReference type="Pfam" id="PF00069">
    <property type="entry name" value="Pkinase"/>
    <property type="match status" value="1"/>
</dbReference>